<evidence type="ECO:0000256" key="6">
    <source>
        <dbReference type="ARBA" id="ARBA00022741"/>
    </source>
</evidence>
<accession>Q8DJ66</accession>
<keyword evidence="9 11" id="KW-0501">Molybdenum cofactor biosynthesis</keyword>
<comment type="cofactor">
    <cofactor evidence="11">
        <name>Mg(2+)</name>
        <dbReference type="ChEBI" id="CHEBI:18420"/>
    </cofactor>
</comment>
<dbReference type="NCBIfam" id="NF006870">
    <property type="entry name" value="PRK09364.1"/>
    <property type="match status" value="1"/>
</dbReference>
<dbReference type="SUPFAM" id="SSF53448">
    <property type="entry name" value="Nucleotide-diphospho-sugar transferases"/>
    <property type="match status" value="1"/>
</dbReference>
<dbReference type="NCBIfam" id="TIGR00581">
    <property type="entry name" value="moaC"/>
    <property type="match status" value="1"/>
</dbReference>
<comment type="catalytic activity">
    <reaction evidence="11">
        <text>Mo-molybdopterin + GTP + H(+) = Mo-molybdopterin guanine dinucleotide + diphosphate</text>
        <dbReference type="Rhea" id="RHEA:34243"/>
        <dbReference type="ChEBI" id="CHEBI:15378"/>
        <dbReference type="ChEBI" id="CHEBI:33019"/>
        <dbReference type="ChEBI" id="CHEBI:37565"/>
        <dbReference type="ChEBI" id="CHEBI:71302"/>
        <dbReference type="ChEBI" id="CHEBI:71310"/>
        <dbReference type="EC" id="2.7.7.77"/>
    </reaction>
</comment>
<reference evidence="14 15" key="1">
    <citation type="journal article" date="2002" name="DNA Res.">
        <title>Complete genome structure of the thermophilic cyanobacterium Thermosynechococcus elongatus BP-1.</title>
        <authorList>
            <person name="Nakamura Y."/>
            <person name="Kaneko T."/>
            <person name="Sato S."/>
            <person name="Ikeuchi M."/>
            <person name="Katoh H."/>
            <person name="Sasamoto S."/>
            <person name="Watanabe A."/>
            <person name="Iriguchi M."/>
            <person name="Kawashima K."/>
            <person name="Kimura T."/>
            <person name="Kishida Y."/>
            <person name="Kiyokawa C."/>
            <person name="Kohara M."/>
            <person name="Matsumoto M."/>
            <person name="Matsuno A."/>
            <person name="Nakazaki N."/>
            <person name="Shimpo S."/>
            <person name="Sugimoto M."/>
            <person name="Takeuchi C."/>
            <person name="Yamada M."/>
            <person name="Tabata S."/>
        </authorList>
    </citation>
    <scope>NUCLEOTIDE SEQUENCE [LARGE SCALE GENOMIC DNA]</scope>
    <source>
        <strain evidence="15">IAM M-273 / NIES-2133 / BP-1</strain>
    </source>
</reference>
<evidence type="ECO:0000256" key="11">
    <source>
        <dbReference type="HAMAP-Rule" id="MF_00316"/>
    </source>
</evidence>
<evidence type="ECO:0000256" key="8">
    <source>
        <dbReference type="ARBA" id="ARBA00023134"/>
    </source>
</evidence>
<feature type="binding site" evidence="11">
    <location>
        <begin position="176"/>
        <end position="178"/>
    </location>
    <ligand>
        <name>GTP</name>
        <dbReference type="ChEBI" id="CHEBI:37565"/>
    </ligand>
</feature>
<dbReference type="InterPro" id="IPR025877">
    <property type="entry name" value="MobA-like_NTP_Trfase"/>
</dbReference>
<gene>
    <name evidence="14" type="primary">moaC</name>
    <name evidence="11" type="synonym">mobA</name>
</gene>
<dbReference type="InterPro" id="IPR002820">
    <property type="entry name" value="Mopterin_CF_biosynth-C_dom"/>
</dbReference>
<dbReference type="KEGG" id="tel:tll1362"/>
<keyword evidence="7 11" id="KW-0460">Magnesium</keyword>
<feature type="binding site" evidence="11">
    <location>
        <position position="235"/>
    </location>
    <ligand>
        <name>GTP</name>
        <dbReference type="ChEBI" id="CHEBI:37565"/>
    </ligand>
</feature>
<evidence type="ECO:0000256" key="1">
    <source>
        <dbReference type="ARBA" id="ARBA00001637"/>
    </source>
</evidence>
<dbReference type="EC" id="2.7.7.77" evidence="11"/>
<comment type="function">
    <text evidence="11">Transfers a GMP moiety from GTP to Mo-molybdopterin (Mo-MPT) cofactor (Moco or molybdenum cofactor) to form Mo-molybdopterin guanine dinucleotide (Mo-MGD) cofactor.</text>
</comment>
<proteinExistence type="inferred from homology"/>
<comment type="subcellular location">
    <subcellularLocation>
        <location evidence="11">Cytoplasm</location>
    </subcellularLocation>
</comment>
<dbReference type="GO" id="GO:0006777">
    <property type="term" value="P:Mo-molybdopterin cofactor biosynthetic process"/>
    <property type="evidence" value="ECO:0007669"/>
    <property type="project" value="UniProtKB-KW"/>
</dbReference>
<keyword evidence="3 11" id="KW-0963">Cytoplasm</keyword>
<keyword evidence="4 11" id="KW-0808">Transferase</keyword>
<dbReference type="InterPro" id="IPR047594">
    <property type="entry name" value="MoaC_bact/euk"/>
</dbReference>
<evidence type="ECO:0000256" key="9">
    <source>
        <dbReference type="ARBA" id="ARBA00023150"/>
    </source>
</evidence>
<dbReference type="CDD" id="cd01420">
    <property type="entry name" value="MoaC_PE"/>
    <property type="match status" value="1"/>
</dbReference>
<comment type="similarity">
    <text evidence="11">Belongs to the MobA family.</text>
</comment>
<feature type="binding site" evidence="11">
    <location>
        <position position="264"/>
    </location>
    <ligand>
        <name>Mg(2+)</name>
        <dbReference type="ChEBI" id="CHEBI:18420"/>
    </ligand>
</feature>
<feature type="domain" description="Molybdopterin cofactor biosynthesis C (MoaC)" evidence="12">
    <location>
        <begin position="23"/>
        <end position="162"/>
    </location>
</feature>
<dbReference type="InterPro" id="IPR029044">
    <property type="entry name" value="Nucleotide-diphossugar_trans"/>
</dbReference>
<keyword evidence="8 11" id="KW-0342">GTP-binding</keyword>
<evidence type="ECO:0000256" key="7">
    <source>
        <dbReference type="ARBA" id="ARBA00022842"/>
    </source>
</evidence>
<dbReference type="PANTHER" id="PTHR19136:SF81">
    <property type="entry name" value="MOLYBDENUM COFACTOR GUANYLYLTRANSFERASE"/>
    <property type="match status" value="1"/>
</dbReference>
<dbReference type="InterPro" id="IPR013482">
    <property type="entry name" value="Molybde_CF_guanTrfase"/>
</dbReference>
<dbReference type="GO" id="GO:0061799">
    <property type="term" value="F:cyclic pyranopterin monophosphate synthase activity"/>
    <property type="evidence" value="ECO:0007669"/>
    <property type="project" value="UniProtKB-EC"/>
</dbReference>
<dbReference type="PANTHER" id="PTHR19136">
    <property type="entry name" value="MOLYBDENUM COFACTOR GUANYLYLTRANSFERASE"/>
    <property type="match status" value="1"/>
</dbReference>
<dbReference type="eggNOG" id="COG0315">
    <property type="taxonomic scope" value="Bacteria"/>
</dbReference>
<evidence type="ECO:0000256" key="4">
    <source>
        <dbReference type="ARBA" id="ARBA00022679"/>
    </source>
</evidence>
<dbReference type="Pfam" id="PF12804">
    <property type="entry name" value="NTP_transf_3"/>
    <property type="match status" value="1"/>
</dbReference>
<keyword evidence="6 11" id="KW-0547">Nucleotide-binding</keyword>
<evidence type="ECO:0000259" key="12">
    <source>
        <dbReference type="Pfam" id="PF01967"/>
    </source>
</evidence>
<dbReference type="AlphaFoldDB" id="Q8DJ66"/>
<dbReference type="InterPro" id="IPR036522">
    <property type="entry name" value="MoaC_sf"/>
</dbReference>
<feature type="binding site" evidence="11">
    <location>
        <position position="188"/>
    </location>
    <ligand>
        <name>GTP</name>
        <dbReference type="ChEBI" id="CHEBI:37565"/>
    </ligand>
</feature>
<dbReference type="Gene3D" id="3.30.70.640">
    <property type="entry name" value="Molybdopterin cofactor biosynthesis C (MoaC) domain"/>
    <property type="match status" value="1"/>
</dbReference>
<protein>
    <recommendedName>
        <fullName evidence="11">Probable molybdenum cofactor guanylyltransferase</fullName>
        <shortName evidence="11">MoCo guanylyltransferase</shortName>
        <ecNumber evidence="11">2.7.7.77</ecNumber>
    </recommendedName>
    <alternativeName>
        <fullName evidence="11">GTP:molybdopterin guanylyltransferase</fullName>
    </alternativeName>
    <alternativeName>
        <fullName evidence="11">Mo-MPT guanylyltransferase</fullName>
    </alternativeName>
    <alternativeName>
        <fullName evidence="11">Molybdopterin guanylyltransferase</fullName>
    </alternativeName>
    <alternativeName>
        <fullName evidence="11">Molybdopterin-guanine dinucleotide synthase</fullName>
        <shortName evidence="11">MGD synthase</shortName>
    </alternativeName>
</protein>
<dbReference type="EnsemblBacteria" id="BAC08914">
    <property type="protein sequence ID" value="BAC08914"/>
    <property type="gene ID" value="BAC08914"/>
</dbReference>
<keyword evidence="5 11" id="KW-0479">Metal-binding</keyword>
<evidence type="ECO:0000256" key="10">
    <source>
        <dbReference type="ARBA" id="ARBA00023239"/>
    </source>
</evidence>
<dbReference type="GO" id="GO:0005525">
    <property type="term" value="F:GTP binding"/>
    <property type="evidence" value="ECO:0007669"/>
    <property type="project" value="UniProtKB-UniRule"/>
</dbReference>
<evidence type="ECO:0000256" key="2">
    <source>
        <dbReference type="ARBA" id="ARBA00005046"/>
    </source>
</evidence>
<dbReference type="eggNOG" id="COG0746">
    <property type="taxonomic scope" value="Bacteria"/>
</dbReference>
<dbReference type="Proteomes" id="UP000000440">
    <property type="component" value="Chromosome"/>
</dbReference>
<dbReference type="CDD" id="cd02503">
    <property type="entry name" value="MobA"/>
    <property type="match status" value="1"/>
</dbReference>
<dbReference type="InterPro" id="IPR023045">
    <property type="entry name" value="MoaC"/>
</dbReference>
<dbReference type="GO" id="GO:0061603">
    <property type="term" value="F:molybdenum cofactor guanylyltransferase activity"/>
    <property type="evidence" value="ECO:0007669"/>
    <property type="project" value="UniProtKB-EC"/>
</dbReference>
<feature type="binding site" evidence="11">
    <location>
        <position position="264"/>
    </location>
    <ligand>
        <name>GTP</name>
        <dbReference type="ChEBI" id="CHEBI:37565"/>
    </ligand>
</feature>
<dbReference type="GO" id="GO:0005737">
    <property type="term" value="C:cytoplasm"/>
    <property type="evidence" value="ECO:0007669"/>
    <property type="project" value="UniProtKB-SubCell"/>
</dbReference>
<dbReference type="HAMAP" id="MF_00316">
    <property type="entry name" value="MobA"/>
    <property type="match status" value="1"/>
</dbReference>
<comment type="catalytic activity">
    <reaction evidence="1">
        <text>(8S)-3',8-cyclo-7,8-dihydroguanosine 5'-triphosphate = cyclic pyranopterin phosphate + diphosphate</text>
        <dbReference type="Rhea" id="RHEA:49580"/>
        <dbReference type="ChEBI" id="CHEBI:33019"/>
        <dbReference type="ChEBI" id="CHEBI:59648"/>
        <dbReference type="ChEBI" id="CHEBI:131766"/>
        <dbReference type="EC" id="4.6.1.17"/>
    </reaction>
</comment>
<keyword evidence="10" id="KW-0456">Lyase</keyword>
<dbReference type="GO" id="GO:0046872">
    <property type="term" value="F:metal ion binding"/>
    <property type="evidence" value="ECO:0007669"/>
    <property type="project" value="UniProtKB-KW"/>
</dbReference>
<dbReference type="STRING" id="197221.gene:10747960"/>
<comment type="caution">
    <text evidence="11">Lacks conserved residue(s) required for the propagation of feature annotation.</text>
</comment>
<organism evidence="14 15">
    <name type="scientific">Thermosynechococcus vestitus (strain NIES-2133 / IAM M-273 / BP-1)</name>
    <dbReference type="NCBI Taxonomy" id="197221"/>
    <lineage>
        <taxon>Bacteria</taxon>
        <taxon>Bacillati</taxon>
        <taxon>Cyanobacteriota</taxon>
        <taxon>Cyanophyceae</taxon>
        <taxon>Acaryochloridales</taxon>
        <taxon>Thermosynechococcaceae</taxon>
        <taxon>Thermosynechococcus</taxon>
    </lineage>
</organism>
<keyword evidence="15" id="KW-1185">Reference proteome</keyword>
<comment type="domain">
    <text evidence="11">The N-terminal domain determines nucleotide recognition and specific binding, while the C-terminal domain determines the specific binding to the target protein.</text>
</comment>
<evidence type="ECO:0000256" key="3">
    <source>
        <dbReference type="ARBA" id="ARBA00022490"/>
    </source>
</evidence>
<sequence length="362" mass="40234">MRCTRLEARRMLSHINENQQPQMVDISEKAVSDRRAVAEALIELPPVFQAYVQGGDLFLKKGPVVQTAIIAGTMAVKRTAEVIPFCHPLPITSCRFETDIESQESGLRIRLRCEVKTCDRTGVEMESLHGVAIAALTIYDMAKALSPHIVIREVRLLAKSGGKKTLGQYPLYGLVLTGGQSQRMGQAKALLDYYGEPHAQYLYNLLAQSCEQVFLSAQPNQWQGTPLADLPTLPDILPQIGPIAGILTALRAYPQVNWLVVACDLPYLTTETLAPLLHHYREDVVATCYHHPQEGFPEPLCAIYTPQALPVFEAAYAEGIYCPVKILQRSPCQRIAPPQPTITANINTPEEYHEALHHVRRP</sequence>
<comment type="pathway">
    <text evidence="2">Cofactor biosynthesis; molybdopterin biosynthesis.</text>
</comment>
<dbReference type="NCBIfam" id="NF011070">
    <property type="entry name" value="PRK14500.1"/>
    <property type="match status" value="1"/>
</dbReference>
<dbReference type="Pfam" id="PF01967">
    <property type="entry name" value="MoaC"/>
    <property type="match status" value="1"/>
</dbReference>
<name>Q8DJ66_THEVB</name>
<evidence type="ECO:0000313" key="14">
    <source>
        <dbReference type="EMBL" id="BAC08914.1"/>
    </source>
</evidence>
<evidence type="ECO:0000259" key="13">
    <source>
        <dbReference type="Pfam" id="PF12804"/>
    </source>
</evidence>
<evidence type="ECO:0000313" key="15">
    <source>
        <dbReference type="Proteomes" id="UP000000440"/>
    </source>
</evidence>
<feature type="domain" description="MobA-like NTP transferase" evidence="13">
    <location>
        <begin position="173"/>
        <end position="317"/>
    </location>
</feature>
<dbReference type="UniPathway" id="UPA00344"/>
<dbReference type="PATRIC" id="fig|197221.4.peg.1431"/>
<dbReference type="SUPFAM" id="SSF55040">
    <property type="entry name" value="Molybdenum cofactor biosynthesis protein C, MoaC"/>
    <property type="match status" value="1"/>
</dbReference>
<dbReference type="EMBL" id="BA000039">
    <property type="protein sequence ID" value="BAC08914.1"/>
    <property type="molecule type" value="Genomic_DNA"/>
</dbReference>
<evidence type="ECO:0000256" key="5">
    <source>
        <dbReference type="ARBA" id="ARBA00022723"/>
    </source>
</evidence>
<dbReference type="Gene3D" id="3.90.550.10">
    <property type="entry name" value="Spore Coat Polysaccharide Biosynthesis Protein SpsA, Chain A"/>
    <property type="match status" value="1"/>
</dbReference>